<dbReference type="InterPro" id="IPR014048">
    <property type="entry name" value="MethylDNA_cys_MeTrfase_DNA-bd"/>
</dbReference>
<keyword evidence="5" id="KW-0234">DNA repair</keyword>
<name>A0ABN6DZX8_9BACT</name>
<keyword evidence="10" id="KW-1185">Reference proteome</keyword>
<dbReference type="GO" id="GO:0032259">
    <property type="term" value="P:methylation"/>
    <property type="evidence" value="ECO:0007669"/>
    <property type="project" value="UniProtKB-KW"/>
</dbReference>
<dbReference type="NCBIfam" id="TIGR00589">
    <property type="entry name" value="ogt"/>
    <property type="match status" value="1"/>
</dbReference>
<reference evidence="9 10" key="1">
    <citation type="journal article" date="2016" name="C (Basel)">
        <title>Selective Growth of and Electricity Production by Marine Exoelectrogenic Bacteria in Self-Aggregated Hydrogel of Microbially Reduced Graphene Oxide.</title>
        <authorList>
            <person name="Yoshida N."/>
            <person name="Goto Y."/>
            <person name="Miyata Y."/>
        </authorList>
    </citation>
    <scope>NUCLEOTIDE SEQUENCE [LARGE SCALE GENOMIC DNA]</scope>
    <source>
        <strain evidence="9 10">NIT-T3</strain>
    </source>
</reference>
<keyword evidence="4" id="KW-0227">DNA damage</keyword>
<dbReference type="GO" id="GO:0008168">
    <property type="term" value="F:methyltransferase activity"/>
    <property type="evidence" value="ECO:0007669"/>
    <property type="project" value="UniProtKB-KW"/>
</dbReference>
<evidence type="ECO:0000259" key="7">
    <source>
        <dbReference type="Pfam" id="PF01035"/>
    </source>
</evidence>
<evidence type="ECO:0000313" key="10">
    <source>
        <dbReference type="Proteomes" id="UP001319827"/>
    </source>
</evidence>
<dbReference type="InterPro" id="IPR036631">
    <property type="entry name" value="MGMT_N_sf"/>
</dbReference>
<keyword evidence="3" id="KW-0808">Transferase</keyword>
<reference evidence="9 10" key="2">
    <citation type="journal article" date="2021" name="Int. J. Syst. Evol. Microbiol.">
        <title>Isolation and Polyphasic Characterization of Desulfuromonas versatilis sp. Nov., an Electrogenic Bacteria Capable of Versatile Metabolism Isolated from a Graphene Oxide-Reducing Enrichment Culture.</title>
        <authorList>
            <person name="Xie L."/>
            <person name="Yoshida N."/>
            <person name="Ishii S."/>
            <person name="Meng L."/>
        </authorList>
    </citation>
    <scope>NUCLEOTIDE SEQUENCE [LARGE SCALE GENOMIC DNA]</scope>
    <source>
        <strain evidence="9 10">NIT-T3</strain>
    </source>
</reference>
<feature type="domain" description="Methylated-DNA-[protein]-cysteine S-methyltransferase DNA binding" evidence="7">
    <location>
        <begin position="91"/>
        <end position="172"/>
    </location>
</feature>
<dbReference type="PANTHER" id="PTHR10815">
    <property type="entry name" value="METHYLATED-DNA--PROTEIN-CYSTEINE METHYLTRANSFERASE"/>
    <property type="match status" value="1"/>
</dbReference>
<evidence type="ECO:0000256" key="3">
    <source>
        <dbReference type="ARBA" id="ARBA00022679"/>
    </source>
</evidence>
<comment type="catalytic activity">
    <reaction evidence="1">
        <text>a 4-O-methyl-thymidine in DNA + L-cysteinyl-[protein] = a thymidine in DNA + S-methyl-L-cysteinyl-[protein]</text>
        <dbReference type="Rhea" id="RHEA:53428"/>
        <dbReference type="Rhea" id="RHEA-COMP:10131"/>
        <dbReference type="Rhea" id="RHEA-COMP:10132"/>
        <dbReference type="Rhea" id="RHEA-COMP:13555"/>
        <dbReference type="Rhea" id="RHEA-COMP:13556"/>
        <dbReference type="ChEBI" id="CHEBI:29950"/>
        <dbReference type="ChEBI" id="CHEBI:82612"/>
        <dbReference type="ChEBI" id="CHEBI:137386"/>
        <dbReference type="ChEBI" id="CHEBI:137387"/>
        <dbReference type="EC" id="2.1.1.63"/>
    </reaction>
</comment>
<evidence type="ECO:0000256" key="2">
    <source>
        <dbReference type="ARBA" id="ARBA00022603"/>
    </source>
</evidence>
<proteinExistence type="predicted"/>
<gene>
    <name evidence="9" type="primary">ogt</name>
    <name evidence="9" type="ORF">DESUT3_21780</name>
</gene>
<protein>
    <submittedName>
        <fullName evidence="9">Methylated-DNA--protein-cysteine methyltransferase</fullName>
    </submittedName>
</protein>
<dbReference type="InterPro" id="IPR008332">
    <property type="entry name" value="MethylG_MeTrfase_N"/>
</dbReference>
<dbReference type="Proteomes" id="UP001319827">
    <property type="component" value="Chromosome"/>
</dbReference>
<feature type="domain" description="Methylguanine DNA methyltransferase ribonuclease-like" evidence="8">
    <location>
        <begin position="13"/>
        <end position="86"/>
    </location>
</feature>
<evidence type="ECO:0000313" key="9">
    <source>
        <dbReference type="EMBL" id="BCR05109.1"/>
    </source>
</evidence>
<evidence type="ECO:0000256" key="6">
    <source>
        <dbReference type="ARBA" id="ARBA00049348"/>
    </source>
</evidence>
<dbReference type="Pfam" id="PF01035">
    <property type="entry name" value="DNA_binding_1"/>
    <property type="match status" value="1"/>
</dbReference>
<dbReference type="SUPFAM" id="SSF46767">
    <property type="entry name" value="Methylated DNA-protein cysteine methyltransferase, C-terminal domain"/>
    <property type="match status" value="1"/>
</dbReference>
<dbReference type="InterPro" id="IPR036388">
    <property type="entry name" value="WH-like_DNA-bd_sf"/>
</dbReference>
<dbReference type="SUPFAM" id="SSF53155">
    <property type="entry name" value="Methylated DNA-protein cysteine methyltransferase domain"/>
    <property type="match status" value="1"/>
</dbReference>
<keyword evidence="2 9" id="KW-0489">Methyltransferase</keyword>
<dbReference type="CDD" id="cd06445">
    <property type="entry name" value="ATase"/>
    <property type="match status" value="1"/>
</dbReference>
<dbReference type="PROSITE" id="PS00374">
    <property type="entry name" value="MGMT"/>
    <property type="match status" value="1"/>
</dbReference>
<dbReference type="InterPro" id="IPR001497">
    <property type="entry name" value="MethylDNA_cys_MeTrfase_AS"/>
</dbReference>
<evidence type="ECO:0000256" key="4">
    <source>
        <dbReference type="ARBA" id="ARBA00022763"/>
    </source>
</evidence>
<sequence length="177" mass="19080">MNRKVEVDGARCRLWFSPVGWLGLAAGRAGLVEVFFHRQKQQVLAHLRQAYPDALLQDNALLELAIAQLAGYFGGRSRSFDLPLDFRGLSPFAVRVLQALREVPFGQTLSYAELASLAGSPRAARAVGGVMARNPFPIIVPCHRVLGSAGKMVGYSGGAGIASKEQLLRFEQSGGET</sequence>
<evidence type="ECO:0000259" key="8">
    <source>
        <dbReference type="Pfam" id="PF02870"/>
    </source>
</evidence>
<dbReference type="RefSeq" id="WP_221248535.1">
    <property type="nucleotide sequence ID" value="NZ_AP024355.1"/>
</dbReference>
<evidence type="ECO:0000256" key="5">
    <source>
        <dbReference type="ARBA" id="ARBA00023204"/>
    </source>
</evidence>
<dbReference type="PANTHER" id="PTHR10815:SF5">
    <property type="entry name" value="METHYLATED-DNA--PROTEIN-CYSTEINE METHYLTRANSFERASE"/>
    <property type="match status" value="1"/>
</dbReference>
<dbReference type="Gene3D" id="1.10.10.10">
    <property type="entry name" value="Winged helix-like DNA-binding domain superfamily/Winged helix DNA-binding domain"/>
    <property type="match status" value="1"/>
</dbReference>
<accession>A0ABN6DZX8</accession>
<dbReference type="Gene3D" id="3.30.160.70">
    <property type="entry name" value="Methylated DNA-protein cysteine methyltransferase domain"/>
    <property type="match status" value="1"/>
</dbReference>
<evidence type="ECO:0000256" key="1">
    <source>
        <dbReference type="ARBA" id="ARBA00001286"/>
    </source>
</evidence>
<comment type="catalytic activity">
    <reaction evidence="6">
        <text>a 6-O-methyl-2'-deoxyguanosine in DNA + L-cysteinyl-[protein] = S-methyl-L-cysteinyl-[protein] + a 2'-deoxyguanosine in DNA</text>
        <dbReference type="Rhea" id="RHEA:24000"/>
        <dbReference type="Rhea" id="RHEA-COMP:10131"/>
        <dbReference type="Rhea" id="RHEA-COMP:10132"/>
        <dbReference type="Rhea" id="RHEA-COMP:11367"/>
        <dbReference type="Rhea" id="RHEA-COMP:11368"/>
        <dbReference type="ChEBI" id="CHEBI:29950"/>
        <dbReference type="ChEBI" id="CHEBI:82612"/>
        <dbReference type="ChEBI" id="CHEBI:85445"/>
        <dbReference type="ChEBI" id="CHEBI:85448"/>
        <dbReference type="EC" id="2.1.1.63"/>
    </reaction>
</comment>
<dbReference type="EMBL" id="AP024355">
    <property type="protein sequence ID" value="BCR05109.1"/>
    <property type="molecule type" value="Genomic_DNA"/>
</dbReference>
<organism evidence="9 10">
    <name type="scientific">Desulfuromonas versatilis</name>
    <dbReference type="NCBI Taxonomy" id="2802975"/>
    <lineage>
        <taxon>Bacteria</taxon>
        <taxon>Pseudomonadati</taxon>
        <taxon>Thermodesulfobacteriota</taxon>
        <taxon>Desulfuromonadia</taxon>
        <taxon>Desulfuromonadales</taxon>
        <taxon>Desulfuromonadaceae</taxon>
        <taxon>Desulfuromonas</taxon>
    </lineage>
</organism>
<dbReference type="InterPro" id="IPR036217">
    <property type="entry name" value="MethylDNA_cys_MeTrfase_DNAb"/>
</dbReference>
<dbReference type="Pfam" id="PF02870">
    <property type="entry name" value="Methyltransf_1N"/>
    <property type="match status" value="1"/>
</dbReference>